<keyword evidence="7" id="KW-0472">Membrane</keyword>
<dbReference type="InterPro" id="IPR003660">
    <property type="entry name" value="HAMP_dom"/>
</dbReference>
<keyword evidence="5" id="KW-0175">Coiled coil</keyword>
<dbReference type="CDD" id="cd11386">
    <property type="entry name" value="MCP_signal"/>
    <property type="match status" value="1"/>
</dbReference>
<gene>
    <name evidence="10" type="ORF">C798_19625</name>
</gene>
<dbReference type="CDD" id="cd06225">
    <property type="entry name" value="HAMP"/>
    <property type="match status" value="1"/>
</dbReference>
<dbReference type="Gene3D" id="1.10.287.950">
    <property type="entry name" value="Methyl-accepting chemotaxis protein"/>
    <property type="match status" value="1"/>
</dbReference>
<dbReference type="Pfam" id="PF00672">
    <property type="entry name" value="HAMP"/>
    <property type="match status" value="1"/>
</dbReference>
<keyword evidence="7" id="KW-1133">Transmembrane helix</keyword>
<dbReference type="PRINTS" id="PR00260">
    <property type="entry name" value="CHEMTRNSDUCR"/>
</dbReference>
<accession>A0A6M3ZUW4</accession>
<dbReference type="GO" id="GO:0004888">
    <property type="term" value="F:transmembrane signaling receptor activity"/>
    <property type="evidence" value="ECO:0007669"/>
    <property type="project" value="InterPro"/>
</dbReference>
<dbReference type="PANTHER" id="PTHR43531:SF14">
    <property type="entry name" value="METHYL-ACCEPTING CHEMOTAXIS PROTEIN I-RELATED"/>
    <property type="match status" value="1"/>
</dbReference>
<feature type="transmembrane region" description="Helical" evidence="7">
    <location>
        <begin position="191"/>
        <end position="210"/>
    </location>
</feature>
<organism evidence="10 11">
    <name type="scientific">Herbaspirillum rubrisubalbicans Os34</name>
    <dbReference type="NCBI Taxonomy" id="1235827"/>
    <lineage>
        <taxon>Bacteria</taxon>
        <taxon>Pseudomonadati</taxon>
        <taxon>Pseudomonadota</taxon>
        <taxon>Betaproteobacteria</taxon>
        <taxon>Burkholderiales</taxon>
        <taxon>Oxalobacteraceae</taxon>
        <taxon>Herbaspirillum</taxon>
    </lineage>
</organism>
<evidence type="ECO:0000256" key="2">
    <source>
        <dbReference type="ARBA" id="ARBA00022481"/>
    </source>
</evidence>
<dbReference type="InterPro" id="IPR047347">
    <property type="entry name" value="YvaQ-like_sensor"/>
</dbReference>
<keyword evidence="2" id="KW-0488">Methylation</keyword>
<dbReference type="Pfam" id="PF12729">
    <property type="entry name" value="4HB_MCP_1"/>
    <property type="match status" value="1"/>
</dbReference>
<feature type="compositionally biased region" description="Basic and acidic residues" evidence="6">
    <location>
        <begin position="579"/>
        <end position="590"/>
    </location>
</feature>
<comment type="similarity">
    <text evidence="3">Belongs to the methyl-accepting chemotaxis (MCP) protein family.</text>
</comment>
<dbReference type="GO" id="GO:0006935">
    <property type="term" value="P:chemotaxis"/>
    <property type="evidence" value="ECO:0007669"/>
    <property type="project" value="InterPro"/>
</dbReference>
<evidence type="ECO:0000256" key="3">
    <source>
        <dbReference type="ARBA" id="ARBA00029447"/>
    </source>
</evidence>
<feature type="region of interest" description="Disordered" evidence="6">
    <location>
        <begin position="534"/>
        <end position="590"/>
    </location>
</feature>
<dbReference type="InterPro" id="IPR024478">
    <property type="entry name" value="HlyB_4HB_MCP"/>
</dbReference>
<evidence type="ECO:0000256" key="6">
    <source>
        <dbReference type="SAM" id="MobiDB-lite"/>
    </source>
</evidence>
<feature type="coiled-coil region" evidence="5">
    <location>
        <begin position="469"/>
        <end position="507"/>
    </location>
</feature>
<evidence type="ECO:0000313" key="10">
    <source>
        <dbReference type="EMBL" id="QJQ02367.1"/>
    </source>
</evidence>
<name>A0A6M3ZUW4_9BURK</name>
<dbReference type="InterPro" id="IPR004089">
    <property type="entry name" value="MCPsignal_dom"/>
</dbReference>
<dbReference type="InterPro" id="IPR051310">
    <property type="entry name" value="MCP_chemotaxis"/>
</dbReference>
<dbReference type="SMART" id="SM00304">
    <property type="entry name" value="HAMP"/>
    <property type="match status" value="1"/>
</dbReference>
<evidence type="ECO:0000256" key="7">
    <source>
        <dbReference type="SAM" id="Phobius"/>
    </source>
</evidence>
<dbReference type="SMART" id="SM00283">
    <property type="entry name" value="MA"/>
    <property type="match status" value="1"/>
</dbReference>
<sequence length="590" mass="62971">MRFNNFSISTRLALAFSILILVIAAIVTLGLARLSDINQSLDLVVNDRYKKIAIINTISGKVDDVAISVRNELLMTDPAQIAAEQKIIESLSAENTKLYDELTALIVNAEAKAKLDKVTETRKSYSALRKEIHRLYVSGDRDAAVKLMLSQMVPLQKTYFAQLDELSDTQQKLMDKSVEEAAAAYLATRNIMLASGVLAALFAAFVAWTISRSITRPLSRAVEVAETVAAGDLTAVITAHSTDETGRLLQALAAMNQKLKAIVLEVRRGTDSMVTASTQIATGNLDLSSRTEEQASALEETASSLEQLTSSVKQNADHTRKSSELAGTATAVANQGGEAVKQVVQTMGAINDSSRKIVDIISVIDGIAFQTNILALNAAVEAARAGEQGRGFAVVASEVRALAQRSATAAKEIKELINDSVNQVSSGTELVAQAGNTMDQVVTSIEQVGHIVGEISAATREQSDGIEQVNQAIMQMDNTTQQNAALVEEAAAAAQALQDQAQRLLELVSVFRLDDAGGPELRTMQAPQAAALKSSAVTSKALPSKPQTQPQTQPQPQAQSARPAAIGANPAPRALPNSIKEDKKEEWESF</sequence>
<keyword evidence="4" id="KW-0807">Transducer</keyword>
<evidence type="ECO:0000256" key="4">
    <source>
        <dbReference type="PROSITE-ProRule" id="PRU00284"/>
    </source>
</evidence>
<dbReference type="GO" id="GO:0005886">
    <property type="term" value="C:plasma membrane"/>
    <property type="evidence" value="ECO:0007669"/>
    <property type="project" value="TreeGrafter"/>
</dbReference>
<feature type="domain" description="Methyl-accepting transducer" evidence="8">
    <location>
        <begin position="269"/>
        <end position="498"/>
    </location>
</feature>
<feature type="transmembrane region" description="Helical" evidence="7">
    <location>
        <begin position="12"/>
        <end position="32"/>
    </location>
</feature>
<protein>
    <submittedName>
        <fullName evidence="10">Methyl-accepting chemotaxis protein</fullName>
    </submittedName>
</protein>
<dbReference type="PROSITE" id="PS50885">
    <property type="entry name" value="HAMP"/>
    <property type="match status" value="1"/>
</dbReference>
<feature type="compositionally biased region" description="Low complexity" evidence="6">
    <location>
        <begin position="543"/>
        <end position="565"/>
    </location>
</feature>
<evidence type="ECO:0000256" key="1">
    <source>
        <dbReference type="ARBA" id="ARBA00004370"/>
    </source>
</evidence>
<dbReference type="Pfam" id="PF00015">
    <property type="entry name" value="MCPsignal"/>
    <property type="match status" value="1"/>
</dbReference>
<comment type="subcellular location">
    <subcellularLocation>
        <location evidence="1">Membrane</location>
    </subcellularLocation>
</comment>
<dbReference type="PROSITE" id="PS50111">
    <property type="entry name" value="CHEMOTAXIS_TRANSDUC_2"/>
    <property type="match status" value="1"/>
</dbReference>
<keyword evidence="7" id="KW-0812">Transmembrane</keyword>
<dbReference type="Proteomes" id="UP000501648">
    <property type="component" value="Chromosome"/>
</dbReference>
<dbReference type="CDD" id="cd19411">
    <property type="entry name" value="MCP2201-like_sensor"/>
    <property type="match status" value="1"/>
</dbReference>
<dbReference type="RefSeq" id="WP_017453967.1">
    <property type="nucleotide sequence ID" value="NZ_CP008956.1"/>
</dbReference>
<reference evidence="10 11" key="1">
    <citation type="journal article" date="2012" name="J. Bacteriol.">
        <title>Genome sequence of the pathogenic Herbaspirillum seropedicae strain Os34, isolated from rice roots.</title>
        <authorList>
            <person name="Ye W."/>
            <person name="Ye S."/>
            <person name="Liu J."/>
            <person name="Chang S."/>
            <person name="Chen M."/>
            <person name="Zhu B."/>
            <person name="Guo L."/>
            <person name="An Q."/>
        </authorList>
    </citation>
    <scope>NUCLEOTIDE SEQUENCE [LARGE SCALE GENOMIC DNA]</scope>
    <source>
        <strain evidence="10 11">Os34</strain>
    </source>
</reference>
<evidence type="ECO:0000313" key="11">
    <source>
        <dbReference type="Proteomes" id="UP000501648"/>
    </source>
</evidence>
<dbReference type="SUPFAM" id="SSF58104">
    <property type="entry name" value="Methyl-accepting chemotaxis protein (MCP) signaling domain"/>
    <property type="match status" value="1"/>
</dbReference>
<evidence type="ECO:0000256" key="5">
    <source>
        <dbReference type="SAM" id="Coils"/>
    </source>
</evidence>
<feature type="domain" description="HAMP" evidence="9">
    <location>
        <begin position="212"/>
        <end position="264"/>
    </location>
</feature>
<dbReference type="AlphaFoldDB" id="A0A6M3ZUW4"/>
<dbReference type="FunFam" id="1.10.287.950:FF:000001">
    <property type="entry name" value="Methyl-accepting chemotaxis sensory transducer"/>
    <property type="match status" value="1"/>
</dbReference>
<dbReference type="EMBL" id="CP008956">
    <property type="protein sequence ID" value="QJQ02367.1"/>
    <property type="molecule type" value="Genomic_DNA"/>
</dbReference>
<dbReference type="Gene3D" id="6.10.340.10">
    <property type="match status" value="1"/>
</dbReference>
<dbReference type="InterPro" id="IPR004090">
    <property type="entry name" value="Chemotax_Me-accpt_rcpt"/>
</dbReference>
<dbReference type="PANTHER" id="PTHR43531">
    <property type="entry name" value="PROTEIN ICFG"/>
    <property type="match status" value="1"/>
</dbReference>
<evidence type="ECO:0000259" key="8">
    <source>
        <dbReference type="PROSITE" id="PS50111"/>
    </source>
</evidence>
<evidence type="ECO:0000259" key="9">
    <source>
        <dbReference type="PROSITE" id="PS50885"/>
    </source>
</evidence>
<proteinExistence type="inferred from homology"/>
<dbReference type="GO" id="GO:0007165">
    <property type="term" value="P:signal transduction"/>
    <property type="evidence" value="ECO:0007669"/>
    <property type="project" value="UniProtKB-KW"/>
</dbReference>